<reference evidence="2" key="1">
    <citation type="submission" date="2017-10" db="EMBL/GenBank/DDBJ databases">
        <title>FDA dAtabase for Regulatory Grade micrObial Sequences (FDA-ARGOS): Supporting development and validation of Infectious Disease Dx tests.</title>
        <authorList>
            <person name="Goldberg B."/>
            <person name="Campos J."/>
            <person name="Tallon L."/>
            <person name="Sadzewicz L."/>
            <person name="Ott S."/>
            <person name="Zhao X."/>
            <person name="Nagaraj S."/>
            <person name="Vavikolanu K."/>
            <person name="Aluvathingal J."/>
            <person name="Nadendla S."/>
            <person name="Geyer C."/>
            <person name="Sichtig H."/>
        </authorList>
    </citation>
    <scope>NUCLEOTIDE SEQUENCE [LARGE SCALE GENOMIC DNA]</scope>
    <source>
        <strain evidence="2">FDAARGOS_376</strain>
    </source>
</reference>
<dbReference type="AlphaFoldDB" id="A0A2C5W5E0"/>
<dbReference type="RefSeq" id="WP_098965141.1">
    <property type="nucleotide sequence ID" value="NZ_PDKZ01000002.1"/>
</dbReference>
<comment type="caution">
    <text evidence="1">The sequence shown here is derived from an EMBL/GenBank/DDBJ whole genome shotgun (WGS) entry which is preliminary data.</text>
</comment>
<organism evidence="1 2">
    <name type="scientific">Pseudomonas putida</name>
    <name type="common">Arthrobacter siderocapsulatus</name>
    <dbReference type="NCBI Taxonomy" id="303"/>
    <lineage>
        <taxon>Bacteria</taxon>
        <taxon>Pseudomonadati</taxon>
        <taxon>Pseudomonadota</taxon>
        <taxon>Gammaproteobacteria</taxon>
        <taxon>Pseudomonadales</taxon>
        <taxon>Pseudomonadaceae</taxon>
        <taxon>Pseudomonas</taxon>
    </lineage>
</organism>
<evidence type="ECO:0000313" key="2">
    <source>
        <dbReference type="Proteomes" id="UP000222460"/>
    </source>
</evidence>
<sequence>MHRILPAAVAIALIAGCSSTPVDSGSAKRVPADRIYAYQTETSGGATLVVSRDNGFWASGGCFATLLIDGKRAARLDTGEVAKFHVKPGRHIVGIGGDEDGSGLCAMQIGQPVKETATEVVAGETQKYRISGTQNGTDIRPSSL</sequence>
<protein>
    <recommendedName>
        <fullName evidence="3">Lipoprotein</fullName>
    </recommendedName>
</protein>
<dbReference type="EMBL" id="PDKZ01000002">
    <property type="protein sequence ID" value="PHH40236.1"/>
    <property type="molecule type" value="Genomic_DNA"/>
</dbReference>
<proteinExistence type="predicted"/>
<name>A0A2C5W5E0_PSEPU</name>
<evidence type="ECO:0008006" key="3">
    <source>
        <dbReference type="Google" id="ProtNLM"/>
    </source>
</evidence>
<evidence type="ECO:0000313" key="1">
    <source>
        <dbReference type="EMBL" id="PHH40236.1"/>
    </source>
</evidence>
<accession>A0A2C5W5E0</accession>
<gene>
    <name evidence="1" type="ORF">CRX57_08635</name>
</gene>
<dbReference type="Proteomes" id="UP000222460">
    <property type="component" value="Unassembled WGS sequence"/>
</dbReference>
<dbReference type="PROSITE" id="PS51257">
    <property type="entry name" value="PROKAR_LIPOPROTEIN"/>
    <property type="match status" value="1"/>
</dbReference>